<name>A0ABR2MP68_9ASPA</name>
<dbReference type="Pfam" id="PF14299">
    <property type="entry name" value="PP2"/>
    <property type="match status" value="1"/>
</dbReference>
<sequence length="214" mass="24523">MGSSRDSSVVIIPSRDLCITWAEESKYWNWINYLDDRRDDQHQRVIEVPRLIQVWYLKIEGEISMSRLKPGTIYEVVFILMLEDLAEGWEEPVTVKLEEPAVRSFASRTVLLGDVLRRPANGGCWTELKVGEFAAKTGGAIVFSVFETESNKRKTGLLVKGAVLRPIAGESRPPPLMKFLLFLGRCLGFKFLEVLNEDIARFLLYMASFFMRNR</sequence>
<evidence type="ECO:0000313" key="2">
    <source>
        <dbReference type="Proteomes" id="UP001412067"/>
    </source>
</evidence>
<dbReference type="PANTHER" id="PTHR48478:SF1">
    <property type="entry name" value="LECTIN-LIKE"/>
    <property type="match status" value="1"/>
</dbReference>
<dbReference type="PANTHER" id="PTHR48478">
    <property type="entry name" value="LECTIN-LIKE"/>
    <property type="match status" value="1"/>
</dbReference>
<dbReference type="EMBL" id="JBBWWR010000005">
    <property type="protein sequence ID" value="KAK8965982.1"/>
    <property type="molecule type" value="Genomic_DNA"/>
</dbReference>
<keyword evidence="2" id="KW-1185">Reference proteome</keyword>
<reference evidence="1 2" key="1">
    <citation type="journal article" date="2022" name="Nat. Plants">
        <title>Genomes of leafy and leafless Platanthera orchids illuminate the evolution of mycoheterotrophy.</title>
        <authorList>
            <person name="Li M.H."/>
            <person name="Liu K.W."/>
            <person name="Li Z."/>
            <person name="Lu H.C."/>
            <person name="Ye Q.L."/>
            <person name="Zhang D."/>
            <person name="Wang J.Y."/>
            <person name="Li Y.F."/>
            <person name="Zhong Z.M."/>
            <person name="Liu X."/>
            <person name="Yu X."/>
            <person name="Liu D.K."/>
            <person name="Tu X.D."/>
            <person name="Liu B."/>
            <person name="Hao Y."/>
            <person name="Liao X.Y."/>
            <person name="Jiang Y.T."/>
            <person name="Sun W.H."/>
            <person name="Chen J."/>
            <person name="Chen Y.Q."/>
            <person name="Ai Y."/>
            <person name="Zhai J.W."/>
            <person name="Wu S.S."/>
            <person name="Zhou Z."/>
            <person name="Hsiao Y.Y."/>
            <person name="Wu W.L."/>
            <person name="Chen Y.Y."/>
            <person name="Lin Y.F."/>
            <person name="Hsu J.L."/>
            <person name="Li C.Y."/>
            <person name="Wang Z.W."/>
            <person name="Zhao X."/>
            <person name="Zhong W.Y."/>
            <person name="Ma X.K."/>
            <person name="Ma L."/>
            <person name="Huang J."/>
            <person name="Chen G.Z."/>
            <person name="Huang M.Z."/>
            <person name="Huang L."/>
            <person name="Peng D.H."/>
            <person name="Luo Y.B."/>
            <person name="Zou S.Q."/>
            <person name="Chen S.P."/>
            <person name="Lan S."/>
            <person name="Tsai W.C."/>
            <person name="Van de Peer Y."/>
            <person name="Liu Z.J."/>
        </authorList>
    </citation>
    <scope>NUCLEOTIDE SEQUENCE [LARGE SCALE GENOMIC DNA]</scope>
    <source>
        <strain evidence="1">Lor288</strain>
    </source>
</reference>
<proteinExistence type="predicted"/>
<evidence type="ECO:0000313" key="1">
    <source>
        <dbReference type="EMBL" id="KAK8965982.1"/>
    </source>
</evidence>
<dbReference type="Proteomes" id="UP001412067">
    <property type="component" value="Unassembled WGS sequence"/>
</dbReference>
<dbReference type="InterPro" id="IPR052147">
    <property type="entry name" value="PP2-like/Lectin"/>
</dbReference>
<gene>
    <name evidence="1" type="ORF">KSP40_PGU009863</name>
</gene>
<comment type="caution">
    <text evidence="1">The sequence shown here is derived from an EMBL/GenBank/DDBJ whole genome shotgun (WGS) entry which is preliminary data.</text>
</comment>
<accession>A0ABR2MP68</accession>
<organism evidence="1 2">
    <name type="scientific">Platanthera guangdongensis</name>
    <dbReference type="NCBI Taxonomy" id="2320717"/>
    <lineage>
        <taxon>Eukaryota</taxon>
        <taxon>Viridiplantae</taxon>
        <taxon>Streptophyta</taxon>
        <taxon>Embryophyta</taxon>
        <taxon>Tracheophyta</taxon>
        <taxon>Spermatophyta</taxon>
        <taxon>Magnoliopsida</taxon>
        <taxon>Liliopsida</taxon>
        <taxon>Asparagales</taxon>
        <taxon>Orchidaceae</taxon>
        <taxon>Orchidoideae</taxon>
        <taxon>Orchideae</taxon>
        <taxon>Orchidinae</taxon>
        <taxon>Platanthera</taxon>
    </lineage>
</organism>
<dbReference type="InterPro" id="IPR025886">
    <property type="entry name" value="PP2-like"/>
</dbReference>
<protein>
    <submittedName>
        <fullName evidence="1">Uncharacterized protein</fullName>
    </submittedName>
</protein>